<dbReference type="SUPFAM" id="SSF52540">
    <property type="entry name" value="P-loop containing nucleoside triphosphate hydrolases"/>
    <property type="match status" value="1"/>
</dbReference>
<evidence type="ECO:0000313" key="4">
    <source>
        <dbReference type="Proteomes" id="UP000309340"/>
    </source>
</evidence>
<feature type="repeat" description="TPR" evidence="1">
    <location>
        <begin position="538"/>
        <end position="571"/>
    </location>
</feature>
<dbReference type="InterPro" id="IPR053137">
    <property type="entry name" value="NLR-like"/>
</dbReference>
<dbReference type="SUPFAM" id="SSF53167">
    <property type="entry name" value="Purine and uridine phosphorylases"/>
    <property type="match status" value="1"/>
</dbReference>
<keyword evidence="1" id="KW-0802">TPR repeat</keyword>
<dbReference type="STRING" id="329884.A0A4U0WP35"/>
<dbReference type="Pfam" id="PF13424">
    <property type="entry name" value="TPR_12"/>
    <property type="match status" value="2"/>
</dbReference>
<dbReference type="AlphaFoldDB" id="A0A4U0WP35"/>
<evidence type="ECO:0000256" key="1">
    <source>
        <dbReference type="PROSITE-ProRule" id="PRU00339"/>
    </source>
</evidence>
<dbReference type="OrthoDB" id="674604at2759"/>
<dbReference type="InterPro" id="IPR035994">
    <property type="entry name" value="Nucleoside_phosphorylase_sf"/>
</dbReference>
<sequence length="607" mass="68432">GLKATHRRKGSVVHQNLKEMISKYPMMEEEYGSPGREHDELFEASYSHPGGATCARCDRLRLNQQRPERRDDRPRIHYGNIASGDEVVKDGPTRDRVAREEGILCFEMEAAGLMDSFPCVVIRGICDYADSHKNKRWQPYAAATAACYTKELLGVVDQQGIEQLGLANGSIDMILHWLSMKKNTKWLLVFDNVDRDWQSGQGDAQAYNYRDFLPSADQGNVLITTRLARLQRPKASLHLHQADKELGREILESCAGKEVRDADRPLQRLGGLPLALVQAGAYLQHTGLTVDQYLEFYTSTWESLMTYQNRFPLQEYGERGVLTTWRMSYEQVCAVKPEAARLLDQWAFFHPGDIWYGMVELCFSASVQASVPADEASTAPDELSFWDSLHILAQYSLISATGGSNSFAIHPVVHDWSLHNIADQAMKEQLSATAIRAIAKCVPQSGSADLSYELHELHVVAYFMQDWESSQVVEGLYLRALRGYEEAWGPKHTSTLDTVNNLGNLYSDQGKMKEAEEMYLRALRGYEEAWGLKHASTLDTVNNLGNLYSNQGKMKEAEEMYLRALTGHEEAWGPKHTSTLDTVYNLGLFYHQQGELAKARNIAAFIS</sequence>
<dbReference type="InterPro" id="IPR011990">
    <property type="entry name" value="TPR-like_helical_dom_sf"/>
</dbReference>
<dbReference type="SUPFAM" id="SSF48452">
    <property type="entry name" value="TPR-like"/>
    <property type="match status" value="1"/>
</dbReference>
<dbReference type="EMBL" id="NAJQ01000856">
    <property type="protein sequence ID" value="TKA64223.1"/>
    <property type="molecule type" value="Genomic_DNA"/>
</dbReference>
<accession>A0A4U0WP35</accession>
<feature type="compositionally biased region" description="Basic and acidic residues" evidence="2">
    <location>
        <begin position="65"/>
        <end position="75"/>
    </location>
</feature>
<dbReference type="GO" id="GO:0009116">
    <property type="term" value="P:nucleoside metabolic process"/>
    <property type="evidence" value="ECO:0007669"/>
    <property type="project" value="InterPro"/>
</dbReference>
<dbReference type="GO" id="GO:0003824">
    <property type="term" value="F:catalytic activity"/>
    <property type="evidence" value="ECO:0007669"/>
    <property type="project" value="InterPro"/>
</dbReference>
<comment type="caution">
    <text evidence="3">The sequence shown here is derived from an EMBL/GenBank/DDBJ whole genome shotgun (WGS) entry which is preliminary data.</text>
</comment>
<dbReference type="PANTHER" id="PTHR46082">
    <property type="entry name" value="ATP/GTP-BINDING PROTEIN-RELATED"/>
    <property type="match status" value="1"/>
</dbReference>
<dbReference type="Proteomes" id="UP000309340">
    <property type="component" value="Unassembled WGS sequence"/>
</dbReference>
<feature type="non-terminal residue" evidence="3">
    <location>
        <position position="1"/>
    </location>
</feature>
<dbReference type="SMART" id="SM00028">
    <property type="entry name" value="TPR"/>
    <property type="match status" value="2"/>
</dbReference>
<evidence type="ECO:0000313" key="3">
    <source>
        <dbReference type="EMBL" id="TKA64223.1"/>
    </source>
</evidence>
<feature type="repeat" description="TPR" evidence="1">
    <location>
        <begin position="496"/>
        <end position="529"/>
    </location>
</feature>
<evidence type="ECO:0000256" key="2">
    <source>
        <dbReference type="SAM" id="MobiDB-lite"/>
    </source>
</evidence>
<keyword evidence="4" id="KW-1185">Reference proteome</keyword>
<organism evidence="3 4">
    <name type="scientific">Friedmanniomyces simplex</name>
    <dbReference type="NCBI Taxonomy" id="329884"/>
    <lineage>
        <taxon>Eukaryota</taxon>
        <taxon>Fungi</taxon>
        <taxon>Dikarya</taxon>
        <taxon>Ascomycota</taxon>
        <taxon>Pezizomycotina</taxon>
        <taxon>Dothideomycetes</taxon>
        <taxon>Dothideomycetidae</taxon>
        <taxon>Mycosphaerellales</taxon>
        <taxon>Teratosphaeriaceae</taxon>
        <taxon>Friedmanniomyces</taxon>
    </lineage>
</organism>
<dbReference type="PANTHER" id="PTHR46082:SF11">
    <property type="entry name" value="AAA+ ATPASE DOMAIN-CONTAINING PROTEIN-RELATED"/>
    <property type="match status" value="1"/>
</dbReference>
<dbReference type="InterPro" id="IPR027417">
    <property type="entry name" value="P-loop_NTPase"/>
</dbReference>
<dbReference type="InterPro" id="IPR019734">
    <property type="entry name" value="TPR_rpt"/>
</dbReference>
<gene>
    <name evidence="3" type="ORF">B0A55_11578</name>
</gene>
<name>A0A4U0WP35_9PEZI</name>
<feature type="region of interest" description="Disordered" evidence="2">
    <location>
        <begin position="65"/>
        <end position="90"/>
    </location>
</feature>
<dbReference type="Gene3D" id="3.40.50.1580">
    <property type="entry name" value="Nucleoside phosphorylase domain"/>
    <property type="match status" value="1"/>
</dbReference>
<protein>
    <submittedName>
        <fullName evidence="3">Uncharacterized protein</fullName>
    </submittedName>
</protein>
<dbReference type="Gene3D" id="1.25.40.10">
    <property type="entry name" value="Tetratricopeptide repeat domain"/>
    <property type="match status" value="1"/>
</dbReference>
<proteinExistence type="predicted"/>
<reference evidence="3 4" key="1">
    <citation type="submission" date="2017-03" db="EMBL/GenBank/DDBJ databases">
        <title>Genomes of endolithic fungi from Antarctica.</title>
        <authorList>
            <person name="Coleine C."/>
            <person name="Masonjones S."/>
            <person name="Stajich J.E."/>
        </authorList>
    </citation>
    <scope>NUCLEOTIDE SEQUENCE [LARGE SCALE GENOMIC DNA]</scope>
    <source>
        <strain evidence="3 4">CCFEE 5184</strain>
    </source>
</reference>
<dbReference type="PROSITE" id="PS50005">
    <property type="entry name" value="TPR"/>
    <property type="match status" value="2"/>
</dbReference>